<name>A0ABP6VI40_9ACTN</name>
<keyword evidence="3" id="KW-1185">Reference proteome</keyword>
<dbReference type="Proteomes" id="UP001500630">
    <property type="component" value="Unassembled WGS sequence"/>
</dbReference>
<feature type="compositionally biased region" description="Polar residues" evidence="1">
    <location>
        <begin position="186"/>
        <end position="195"/>
    </location>
</feature>
<feature type="compositionally biased region" description="Polar residues" evidence="1">
    <location>
        <begin position="270"/>
        <end position="285"/>
    </location>
</feature>
<feature type="compositionally biased region" description="Polar residues" evidence="1">
    <location>
        <begin position="385"/>
        <end position="395"/>
    </location>
</feature>
<dbReference type="EMBL" id="BAABDQ010000002">
    <property type="protein sequence ID" value="GAA3534050.1"/>
    <property type="molecule type" value="Genomic_DNA"/>
</dbReference>
<dbReference type="RefSeq" id="WP_345559427.1">
    <property type="nucleotide sequence ID" value="NZ_BAABDQ010000002.1"/>
</dbReference>
<evidence type="ECO:0008006" key="4">
    <source>
        <dbReference type="Google" id="ProtNLM"/>
    </source>
</evidence>
<feature type="compositionally biased region" description="Low complexity" evidence="1">
    <location>
        <begin position="286"/>
        <end position="309"/>
    </location>
</feature>
<protein>
    <recommendedName>
        <fullName evidence="4">PPE domain-containing protein</fullName>
    </recommendedName>
</protein>
<evidence type="ECO:0000313" key="3">
    <source>
        <dbReference type="Proteomes" id="UP001500630"/>
    </source>
</evidence>
<gene>
    <name evidence="2" type="ORF">GCM10022419_011760</name>
</gene>
<sequence length="415" mass="41695">MLEPQPIKNGCLQGGNPSAYGGREAIRGLVMGTVPEEFGQVAGTYQATSEALGSTITGLRESAGRLVADGNWGGESARAMLTRLDRIQAYLQTLRDGVDKVPPSLATVSRELGLAKTQFDEATAQRTRTVYAMGSGGEVPLNNPDEDARQFMVRLNGVFHQAHGELPDRLPWDAELASAPPYQPPGRTSASSGDSQFEDTVPARSTTALADTSGSQPTTAGLSPAAPITSPVTGPVTSPVTSPATGPGTVPGTLAPIAAAPAGSLASVPGTGQPSTDGSVPGTNSTARPGTTGTPPQTPVATVPTTVPTGTPPKPAGNPLTHSAQDPYSGRALVAETGPSVRPGSVPVVDGSWPAAGPAAAAGERGAQASGGVPFMPMAGGAPQDGQSARRSVTSKGGDDDFFRPVIDCGAPVVG</sequence>
<evidence type="ECO:0000313" key="2">
    <source>
        <dbReference type="EMBL" id="GAA3534050.1"/>
    </source>
</evidence>
<organism evidence="2 3">
    <name type="scientific">Nonomuraea rosea</name>
    <dbReference type="NCBI Taxonomy" id="638574"/>
    <lineage>
        <taxon>Bacteria</taxon>
        <taxon>Bacillati</taxon>
        <taxon>Actinomycetota</taxon>
        <taxon>Actinomycetes</taxon>
        <taxon>Streptosporangiales</taxon>
        <taxon>Streptosporangiaceae</taxon>
        <taxon>Nonomuraea</taxon>
    </lineage>
</organism>
<feature type="compositionally biased region" description="Polar residues" evidence="1">
    <location>
        <begin position="203"/>
        <end position="221"/>
    </location>
</feature>
<reference evidence="3" key="1">
    <citation type="journal article" date="2019" name="Int. J. Syst. Evol. Microbiol.">
        <title>The Global Catalogue of Microorganisms (GCM) 10K type strain sequencing project: providing services to taxonomists for standard genome sequencing and annotation.</title>
        <authorList>
            <consortium name="The Broad Institute Genomics Platform"/>
            <consortium name="The Broad Institute Genome Sequencing Center for Infectious Disease"/>
            <person name="Wu L."/>
            <person name="Ma J."/>
        </authorList>
    </citation>
    <scope>NUCLEOTIDE SEQUENCE [LARGE SCALE GENOMIC DNA]</scope>
    <source>
        <strain evidence="3">JCM 17326</strain>
    </source>
</reference>
<feature type="compositionally biased region" description="Polar residues" evidence="1">
    <location>
        <begin position="230"/>
        <end position="244"/>
    </location>
</feature>
<feature type="compositionally biased region" description="Low complexity" evidence="1">
    <location>
        <begin position="254"/>
        <end position="267"/>
    </location>
</feature>
<feature type="region of interest" description="Disordered" evidence="1">
    <location>
        <begin position="175"/>
        <end position="326"/>
    </location>
</feature>
<evidence type="ECO:0000256" key="1">
    <source>
        <dbReference type="SAM" id="MobiDB-lite"/>
    </source>
</evidence>
<proteinExistence type="predicted"/>
<feature type="compositionally biased region" description="Low complexity" evidence="1">
    <location>
        <begin position="356"/>
        <end position="372"/>
    </location>
</feature>
<feature type="region of interest" description="Disordered" evidence="1">
    <location>
        <begin position="356"/>
        <end position="404"/>
    </location>
</feature>
<accession>A0ABP6VI40</accession>
<comment type="caution">
    <text evidence="2">The sequence shown here is derived from an EMBL/GenBank/DDBJ whole genome shotgun (WGS) entry which is preliminary data.</text>
</comment>